<evidence type="ECO:0000256" key="2">
    <source>
        <dbReference type="ARBA" id="ARBA00022741"/>
    </source>
</evidence>
<dbReference type="InterPro" id="IPR036101">
    <property type="entry name" value="CarD-like/TRCF_RID_sf"/>
</dbReference>
<dbReference type="AlphaFoldDB" id="H9UJ40"/>
<dbReference type="Pfam" id="PF00271">
    <property type="entry name" value="Helicase_C"/>
    <property type="match status" value="1"/>
</dbReference>
<dbReference type="InterPro" id="IPR027417">
    <property type="entry name" value="P-loop_NTPase"/>
</dbReference>
<dbReference type="GO" id="GO:0005737">
    <property type="term" value="C:cytoplasm"/>
    <property type="evidence" value="ECO:0007669"/>
    <property type="project" value="UniProtKB-SubCell"/>
</dbReference>
<dbReference type="EMBL" id="CP003282">
    <property type="protein sequence ID" value="AFG37533.1"/>
    <property type="molecule type" value="Genomic_DNA"/>
</dbReference>
<dbReference type="SUPFAM" id="SSF141259">
    <property type="entry name" value="CarD-like"/>
    <property type="match status" value="1"/>
</dbReference>
<dbReference type="GO" id="GO:0005524">
    <property type="term" value="F:ATP binding"/>
    <property type="evidence" value="ECO:0007669"/>
    <property type="project" value="UniProtKB-UniRule"/>
</dbReference>
<dbReference type="Proteomes" id="UP000007383">
    <property type="component" value="Chromosome"/>
</dbReference>
<dbReference type="Gene3D" id="3.40.50.300">
    <property type="entry name" value="P-loop containing nucleotide triphosphate hydrolases"/>
    <property type="match status" value="2"/>
</dbReference>
<protein>
    <recommendedName>
        <fullName evidence="9">Transcription-repair-coupling factor</fullName>
        <shortName evidence="9">TRCF</shortName>
        <ecNumber evidence="9">3.6.4.-</ecNumber>
    </recommendedName>
</protein>
<dbReference type="InterPro" id="IPR037235">
    <property type="entry name" value="TRCF-like_C_D7"/>
</dbReference>
<feature type="domain" description="Helicase C-terminal" evidence="11">
    <location>
        <begin position="778"/>
        <end position="944"/>
    </location>
</feature>
<dbReference type="SUPFAM" id="SSF52540">
    <property type="entry name" value="P-loop containing nucleoside triphosphate hydrolases"/>
    <property type="match status" value="4"/>
</dbReference>
<dbReference type="PATRIC" id="fig|889378.3.peg.1463"/>
<dbReference type="GO" id="GO:0003684">
    <property type="term" value="F:damaged DNA binding"/>
    <property type="evidence" value="ECO:0007669"/>
    <property type="project" value="InterPro"/>
</dbReference>
<dbReference type="InterPro" id="IPR041471">
    <property type="entry name" value="UvrB_inter"/>
</dbReference>
<keyword evidence="2 9" id="KW-0547">Nucleotide-binding</keyword>
<keyword evidence="3 9" id="KW-0227">DNA damage</keyword>
<evidence type="ECO:0000256" key="1">
    <source>
        <dbReference type="ARBA" id="ARBA00022490"/>
    </source>
</evidence>
<evidence type="ECO:0000256" key="9">
    <source>
        <dbReference type="HAMAP-Rule" id="MF_00969"/>
    </source>
</evidence>
<dbReference type="InterPro" id="IPR003711">
    <property type="entry name" value="CarD-like/TRCF_RID"/>
</dbReference>
<comment type="similarity">
    <text evidence="9">In the N-terminal section; belongs to the UvrB family.</text>
</comment>
<gene>
    <name evidence="9" type="primary">mfd</name>
    <name evidence="12" type="ordered locus">Spiaf_1471</name>
</gene>
<evidence type="ECO:0000256" key="6">
    <source>
        <dbReference type="ARBA" id="ARBA00022840"/>
    </source>
</evidence>
<dbReference type="InterPro" id="IPR001650">
    <property type="entry name" value="Helicase_C-like"/>
</dbReference>
<accession>H9UJ40</accession>
<keyword evidence="5" id="KW-0347">Helicase</keyword>
<dbReference type="InterPro" id="IPR047112">
    <property type="entry name" value="RecG/Mfd"/>
</dbReference>
<dbReference type="GO" id="GO:0003678">
    <property type="term" value="F:DNA helicase activity"/>
    <property type="evidence" value="ECO:0007669"/>
    <property type="project" value="TreeGrafter"/>
</dbReference>
<proteinExistence type="inferred from homology"/>
<evidence type="ECO:0000256" key="4">
    <source>
        <dbReference type="ARBA" id="ARBA00022801"/>
    </source>
</evidence>
<dbReference type="SUPFAM" id="SSF143517">
    <property type="entry name" value="TRCF domain-like"/>
    <property type="match status" value="1"/>
</dbReference>
<dbReference type="SMART" id="SM01058">
    <property type="entry name" value="CarD_TRCF"/>
    <property type="match status" value="1"/>
</dbReference>
<dbReference type="eggNOG" id="COG1197">
    <property type="taxonomic scope" value="Bacteria"/>
</dbReference>
<dbReference type="Pfam" id="PF02559">
    <property type="entry name" value="CarD_TRCF_RID"/>
    <property type="match status" value="1"/>
</dbReference>
<dbReference type="PANTHER" id="PTHR47964">
    <property type="entry name" value="ATP-DEPENDENT DNA HELICASE HOMOLOG RECG, CHLOROPLASTIC"/>
    <property type="match status" value="1"/>
</dbReference>
<dbReference type="GO" id="GO:0016787">
    <property type="term" value="F:hydrolase activity"/>
    <property type="evidence" value="ECO:0007669"/>
    <property type="project" value="UniProtKB-KW"/>
</dbReference>
<dbReference type="InterPro" id="IPR004576">
    <property type="entry name" value="Mfd"/>
</dbReference>
<dbReference type="NCBIfam" id="TIGR00580">
    <property type="entry name" value="mfd"/>
    <property type="match status" value="1"/>
</dbReference>
<evidence type="ECO:0000313" key="12">
    <source>
        <dbReference type="EMBL" id="AFG37533.1"/>
    </source>
</evidence>
<reference evidence="13" key="1">
    <citation type="journal article" date="2013" name="Stand. Genomic Sci.">
        <title>Complete genome sequence of the halophilic bacterium Spirochaeta africana type strain (Z-7692(T)) from the alkaline Lake Magadi in the East African Rift.</title>
        <authorList>
            <person name="Liolos K."/>
            <person name="Abt B."/>
            <person name="Scheuner C."/>
            <person name="Teshima H."/>
            <person name="Held B."/>
            <person name="Lapidus A."/>
            <person name="Nolan M."/>
            <person name="Lucas S."/>
            <person name="Deshpande S."/>
            <person name="Cheng J.F."/>
            <person name="Tapia R."/>
            <person name="Goodwin L.A."/>
            <person name="Pitluck S."/>
            <person name="Pagani I."/>
            <person name="Ivanova N."/>
            <person name="Mavromatis K."/>
            <person name="Mikhailova N."/>
            <person name="Huntemann M."/>
            <person name="Pati A."/>
            <person name="Chen A."/>
            <person name="Palaniappan K."/>
            <person name="Land M."/>
            <person name="Rohde M."/>
            <person name="Tindall B.J."/>
            <person name="Detter J.C."/>
            <person name="Goker M."/>
            <person name="Bristow J."/>
            <person name="Eisen J.A."/>
            <person name="Markowitz V."/>
            <person name="Hugenholtz P."/>
            <person name="Woyke T."/>
            <person name="Klenk H.P."/>
            <person name="Kyrpides N.C."/>
        </authorList>
    </citation>
    <scope>NUCLEOTIDE SEQUENCE</scope>
    <source>
        <strain evidence="13">ATCC 700263 / DSM 8902 / Z-7692</strain>
    </source>
</reference>
<dbReference type="OrthoDB" id="9804325at2"/>
<dbReference type="Pfam" id="PF17757">
    <property type="entry name" value="UvrB_inter"/>
    <property type="match status" value="1"/>
</dbReference>
<dbReference type="SMART" id="SM00487">
    <property type="entry name" value="DEXDc"/>
    <property type="match status" value="1"/>
</dbReference>
<dbReference type="SMART" id="SM00982">
    <property type="entry name" value="TRCF"/>
    <property type="match status" value="1"/>
</dbReference>
<dbReference type="PROSITE" id="PS51194">
    <property type="entry name" value="HELICASE_CTER"/>
    <property type="match status" value="1"/>
</dbReference>
<evidence type="ECO:0000313" key="13">
    <source>
        <dbReference type="Proteomes" id="UP000007383"/>
    </source>
</evidence>
<keyword evidence="7 9" id="KW-0238">DNA-binding</keyword>
<dbReference type="EC" id="3.6.4.-" evidence="9"/>
<evidence type="ECO:0000256" key="7">
    <source>
        <dbReference type="ARBA" id="ARBA00023125"/>
    </source>
</evidence>
<organism evidence="12 13">
    <name type="scientific">Spirochaeta africana (strain ATCC 700263 / DSM 8902 / Z-7692)</name>
    <dbReference type="NCBI Taxonomy" id="889378"/>
    <lineage>
        <taxon>Bacteria</taxon>
        <taxon>Pseudomonadati</taxon>
        <taxon>Spirochaetota</taxon>
        <taxon>Spirochaetia</taxon>
        <taxon>Spirochaetales</taxon>
        <taxon>Spirochaetaceae</taxon>
        <taxon>Spirochaeta</taxon>
    </lineage>
</organism>
<feature type="domain" description="Helicase ATP-binding" evidence="10">
    <location>
        <begin position="608"/>
        <end position="769"/>
    </location>
</feature>
<comment type="function">
    <text evidence="9">Couples transcription and DNA repair by recognizing RNA polymerase (RNAP) stalled at DNA lesions. Mediates ATP-dependent release of RNAP and its truncated transcript from the DNA, and recruitment of nucleotide excision repair machinery to the damaged site.</text>
</comment>
<evidence type="ECO:0000256" key="5">
    <source>
        <dbReference type="ARBA" id="ARBA00022806"/>
    </source>
</evidence>
<evidence type="ECO:0000259" key="10">
    <source>
        <dbReference type="PROSITE" id="PS51192"/>
    </source>
</evidence>
<dbReference type="PANTHER" id="PTHR47964:SF1">
    <property type="entry name" value="ATP-DEPENDENT DNA HELICASE HOMOLOG RECG, CHLOROPLASTIC"/>
    <property type="match status" value="1"/>
</dbReference>
<evidence type="ECO:0000256" key="8">
    <source>
        <dbReference type="ARBA" id="ARBA00023204"/>
    </source>
</evidence>
<dbReference type="Gene3D" id="3.40.50.11180">
    <property type="match status" value="1"/>
</dbReference>
<keyword evidence="1 9" id="KW-0963">Cytoplasm</keyword>
<keyword evidence="6 9" id="KW-0067">ATP-binding</keyword>
<dbReference type="RefSeq" id="WP_014455517.1">
    <property type="nucleotide sequence ID" value="NC_017098.1"/>
</dbReference>
<evidence type="ECO:0000256" key="3">
    <source>
        <dbReference type="ARBA" id="ARBA00022763"/>
    </source>
</evidence>
<dbReference type="InterPro" id="IPR014001">
    <property type="entry name" value="Helicase_ATP-bd"/>
</dbReference>
<dbReference type="KEGG" id="sfc:Spiaf_1471"/>
<dbReference type="PROSITE" id="PS51192">
    <property type="entry name" value="HELICASE_ATP_BIND_1"/>
    <property type="match status" value="1"/>
</dbReference>
<dbReference type="Gene3D" id="3.90.1150.50">
    <property type="entry name" value="Transcription-repair-coupling factor, D7 domain"/>
    <property type="match status" value="1"/>
</dbReference>
<dbReference type="SMART" id="SM00490">
    <property type="entry name" value="HELICc"/>
    <property type="match status" value="1"/>
</dbReference>
<keyword evidence="4 9" id="KW-0378">Hydrolase</keyword>
<keyword evidence="13" id="KW-1185">Reference proteome</keyword>
<dbReference type="Pfam" id="PF03461">
    <property type="entry name" value="TRCF"/>
    <property type="match status" value="1"/>
</dbReference>
<dbReference type="GO" id="GO:0000716">
    <property type="term" value="P:transcription-coupled nucleotide-excision repair, DNA damage recognition"/>
    <property type="evidence" value="ECO:0007669"/>
    <property type="project" value="UniProtKB-UniRule"/>
</dbReference>
<dbReference type="HAMAP" id="MF_00969">
    <property type="entry name" value="TRCF"/>
    <property type="match status" value="1"/>
</dbReference>
<dbReference type="GO" id="GO:0006355">
    <property type="term" value="P:regulation of DNA-templated transcription"/>
    <property type="evidence" value="ECO:0007669"/>
    <property type="project" value="UniProtKB-UniRule"/>
</dbReference>
<dbReference type="Gene3D" id="2.40.10.170">
    <property type="match status" value="1"/>
</dbReference>
<keyword evidence="8 9" id="KW-0234">DNA repair</keyword>
<name>H9UJ40_SPIAZ</name>
<dbReference type="InterPro" id="IPR011545">
    <property type="entry name" value="DEAD/DEAH_box_helicase_dom"/>
</dbReference>
<sequence length="1134" mass="128937">MKTLLFDAISAQLKGNRNITRLDTAVQESSSPLQVTGLQGSFLTYYLARMVRNRSRSVMLVVPSEREVDDTVRDLQVLGVEAISFPWYGTMPYHPVPANSAAHGQRMRVLTELSRSHESNAPYVCVTSMRAAMAPVPPAAWIRDHSYTLQVGQNFDPVTAANRLAEFDYSRVNRVSLRGEYALRGEVLDVFPPGAEHAVRVVFEFDTIEDIRLFDPATQTSVGRQSAISFYPVREVLWEDERLNLLEQRLTELMEFPDNGKTLLEHLKETRRMEREEVFFPLSFPDPHSVLEYPGSDTLIVLAEYERLHSAADGILKEYESLHRKTRTEGKFPLPENLLCSFSQLEERLPRVLRAILLNGTHTPDLRIAYDGPRSFFGNIEFLREELENLQQGGYRILVGAESEMQAARIQHLLQDETIAVLPQTLQGGFTLPEAKLALLQENEIFGRRKRTPSSVQKTPSQAIETFVELEPGDLVVHVNYGIGRFRGIQRIRAGGNERDYIHLEYAGDEFIYIPIEQVNLIQRYIGQQGSAPRLDKIGGKSWENRKSKVRRSVEDLAERLVQLYSRRKQARGYAFPPDTDWQLEFEASFPYEETLDQLRCIEEVKADMEQPSPMDRLVCGDVGFGKTEIALRAAFKSVTAGKQVALLAPTTILAEQHFENLEERLARFPIRTGMLSRFVTPAQQKKVIAGLKSGEIDLVIGTHRILSRDVEFRDLGLIVVDEEQRFGVKHKERLKEMKTTVDSLTLSATPIPRTLHMSLLKIRDMSVLQTPPTNRMPIETVIREFDEDIVAAAIRKEIERGGQVYFLHNRVETLEYVRKFIEKLVPEVMVDVAHGQMTAHQLEDIMHRFIHGAFQVLVATSIIENGIDIPNVNTIIIDRADNFGISQLYQLRGRVGRSDRSAYAYLLYPEDRPLSEIAMKRLQVISDHTELGSGFKVAMKDLEVRGAGNLLGPQQSGDILSVGFDLYLRLLDEAIRRLQSEGDYIEDQEVYLELEYTGFIPDEYIDDPMEKMEVYKKIASINTDTELATVTTELEDRFGPLPDEVHSLLSLAEIRIICRRLHISSLRERRGRVTITFERVAHLDVDKVLEAIRVSGGAMQLDPKNPQNLVLQSESVGLKEKSEFIRGKLSSLL</sequence>
<dbReference type="Gene3D" id="3.30.2060.10">
    <property type="entry name" value="Penicillin-binding protein 1b domain"/>
    <property type="match status" value="1"/>
</dbReference>
<comment type="subcellular location">
    <subcellularLocation>
        <location evidence="9">Cytoplasm</location>
    </subcellularLocation>
</comment>
<comment type="similarity">
    <text evidence="9">In the C-terminal section; belongs to the helicase family. RecG subfamily.</text>
</comment>
<dbReference type="STRING" id="889378.Spiaf_1471"/>
<evidence type="ECO:0000259" key="11">
    <source>
        <dbReference type="PROSITE" id="PS51194"/>
    </source>
</evidence>
<dbReference type="HOGENOM" id="CLU_005122_1_3_12"/>
<dbReference type="InterPro" id="IPR005118">
    <property type="entry name" value="TRCF_C"/>
</dbReference>
<dbReference type="CDD" id="cd17991">
    <property type="entry name" value="DEXHc_TRCF"/>
    <property type="match status" value="1"/>
</dbReference>
<dbReference type="Pfam" id="PF00270">
    <property type="entry name" value="DEAD"/>
    <property type="match status" value="1"/>
</dbReference>